<evidence type="ECO:0000259" key="1">
    <source>
        <dbReference type="Pfam" id="PF14521"/>
    </source>
</evidence>
<evidence type="ECO:0000313" key="3">
    <source>
        <dbReference type="Proteomes" id="UP000297729"/>
    </source>
</evidence>
<keyword evidence="3" id="KW-1185">Reference proteome</keyword>
<dbReference type="Proteomes" id="UP000297729">
    <property type="component" value="Unassembled WGS sequence"/>
</dbReference>
<dbReference type="AlphaFoldDB" id="A0A4Y9S6J7"/>
<dbReference type="Pfam" id="PF14521">
    <property type="entry name" value="Aspzincin_M35"/>
    <property type="match status" value="1"/>
</dbReference>
<dbReference type="InterPro" id="IPR024079">
    <property type="entry name" value="MetalloPept_cat_dom_sf"/>
</dbReference>
<proteinExistence type="predicted"/>
<dbReference type="SUPFAM" id="SSF55486">
    <property type="entry name" value="Metalloproteases ('zincins'), catalytic domain"/>
    <property type="match status" value="1"/>
</dbReference>
<accession>A0A4Y9S6J7</accession>
<dbReference type="OrthoDB" id="9178023at2"/>
<organism evidence="2 3">
    <name type="scientific">Duganella callida</name>
    <dbReference type="NCBI Taxonomy" id="2561932"/>
    <lineage>
        <taxon>Bacteria</taxon>
        <taxon>Pseudomonadati</taxon>
        <taxon>Pseudomonadota</taxon>
        <taxon>Betaproteobacteria</taxon>
        <taxon>Burkholderiales</taxon>
        <taxon>Oxalobacteraceae</taxon>
        <taxon>Telluria group</taxon>
        <taxon>Duganella</taxon>
    </lineage>
</organism>
<feature type="domain" description="Lysine-specific metallo-endopeptidase" evidence="1">
    <location>
        <begin position="239"/>
        <end position="312"/>
    </location>
</feature>
<evidence type="ECO:0000313" key="2">
    <source>
        <dbReference type="EMBL" id="TFW17054.1"/>
    </source>
</evidence>
<gene>
    <name evidence="2" type="ORF">E4L98_21765</name>
</gene>
<dbReference type="GO" id="GO:0004222">
    <property type="term" value="F:metalloendopeptidase activity"/>
    <property type="evidence" value="ECO:0007669"/>
    <property type="project" value="InterPro"/>
</dbReference>
<reference evidence="2 3" key="1">
    <citation type="submission" date="2019-03" db="EMBL/GenBank/DDBJ databases">
        <title>Draft Genome Sequence of Duganella callidus sp. nov., a Novel Duganella Species Isolated from Cultivated Soil.</title>
        <authorList>
            <person name="Raths R."/>
            <person name="Peta V."/>
            <person name="Bucking H."/>
        </authorList>
    </citation>
    <scope>NUCLEOTIDE SEQUENCE [LARGE SCALE GENOMIC DNA]</scope>
    <source>
        <strain evidence="2 3">DN04</strain>
    </source>
</reference>
<dbReference type="Gene3D" id="3.40.390.10">
    <property type="entry name" value="Collagenase (Catalytic Domain)"/>
    <property type="match status" value="1"/>
</dbReference>
<dbReference type="InterPro" id="IPR029463">
    <property type="entry name" value="Lys_MEP"/>
</dbReference>
<name>A0A4Y9S6J7_9BURK</name>
<comment type="caution">
    <text evidence="2">The sequence shown here is derived from an EMBL/GenBank/DDBJ whole genome shotgun (WGS) entry which is preliminary data.</text>
</comment>
<protein>
    <recommendedName>
        <fullName evidence="1">Lysine-specific metallo-endopeptidase domain-containing protein</fullName>
    </recommendedName>
</protein>
<sequence>MANPTPYLGIHKRLVDAVQTPDKYASQWKSIADALPKLVRNDGFNYLHGKVPYDIRRKLEGAQSPAKVIRAAAKAEGNLISKPSDNARGRALLLKTLAHLYFFEVGGERKLWILSSPSALTAHPIQYADASDALVDQVLNATTEIYTDEQKKRIDGAVMMALRWVERAMIVAADPQRPAHKALLRRWFIPATHADVDGAIATFAPTLRRGLLKIAIGLKVGDLIILDDPAQRGSGSSWEHSEAYTFTHNDVHAVWVEPGFWGNGNTLTGATNWARILVHELTHNYCQTDDHSYSWQGLLPRESDVFRRVNNARVALQPGYAAVRTLTMAQCQNNADSWAFFCADAAGALGDGDRIAALGSKLYADTGWTPTQAVERKLVTQ</sequence>
<dbReference type="RefSeq" id="WP_135203643.1">
    <property type="nucleotide sequence ID" value="NZ_SPVG01000213.1"/>
</dbReference>
<dbReference type="EMBL" id="SPVG01000213">
    <property type="protein sequence ID" value="TFW17054.1"/>
    <property type="molecule type" value="Genomic_DNA"/>
</dbReference>